<keyword evidence="2" id="KW-0808">Transferase</keyword>
<dbReference type="CDD" id="cd03784">
    <property type="entry name" value="GT1_Gtf-like"/>
    <property type="match status" value="1"/>
</dbReference>
<sequence length="466" mass="50515">MTPPPAPAMAARNAVHGGRRRHVLLFPLPYQGHINPMFRLAGLLHARGFAITVFHTHFNAPDPARHPQYRFVPVPDGTSGPAPVAIEDVVAHILALTAGCEAAFRERLAAVLEEYSIDTVACLVADAHLLPMVEAAKSLGVPTLALRTGSAACCACFIAYPVLFDKGYLPVKESQRDMPVSELPPYRVRDLVVLGDDERGAVRELIARAVTAVKVSSGVILNTFDALERRELEGLRRDLAVPVFDVGPLHKFSPAGDSSLLRQDRSCLEWLDARPPASVLYVSFGSIACMSPRDLEEAAWGIAASGVPFVWVVRPGMVRGSARQELLPEGFEAATRGRGMVVAWAPQEEVLGHAAVGGFWTHNGWNSTTESVCEGVPMLCRPCFGDQMGNARYVEHVWKVGFEVGGELERGSVEAAIRRLMIDKDGAEMRARAVELKKAAEECSRTGGSSCLAIDKLITHMMSLKN</sequence>
<dbReference type="EMBL" id="OZ075124">
    <property type="protein sequence ID" value="CAL4928154.1"/>
    <property type="molecule type" value="Genomic_DNA"/>
</dbReference>
<dbReference type="InterPro" id="IPR002213">
    <property type="entry name" value="UDP_glucos_trans"/>
</dbReference>
<reference evidence="4" key="1">
    <citation type="submission" date="2024-06" db="EMBL/GenBank/DDBJ databases">
        <authorList>
            <person name="Ryan C."/>
        </authorList>
    </citation>
    <scope>NUCLEOTIDE SEQUENCE [LARGE SCALE GENOMIC DNA]</scope>
</reference>
<accession>A0ABC8XJK4</accession>
<evidence type="ECO:0000313" key="4">
    <source>
        <dbReference type="Proteomes" id="UP001497457"/>
    </source>
</evidence>
<dbReference type="AlphaFoldDB" id="A0ABC8XJK4"/>
<evidence type="ECO:0000256" key="1">
    <source>
        <dbReference type="ARBA" id="ARBA00009995"/>
    </source>
</evidence>
<dbReference type="Proteomes" id="UP001497457">
    <property type="component" value="Chromosome 14rd"/>
</dbReference>
<dbReference type="Pfam" id="PF00201">
    <property type="entry name" value="UDPGT"/>
    <property type="match status" value="1"/>
</dbReference>
<dbReference type="GO" id="GO:0035251">
    <property type="term" value="F:UDP-glucosyltransferase activity"/>
    <property type="evidence" value="ECO:0007669"/>
    <property type="project" value="UniProtKB-ARBA"/>
</dbReference>
<evidence type="ECO:0000256" key="2">
    <source>
        <dbReference type="ARBA" id="ARBA00022679"/>
    </source>
</evidence>
<organism evidence="3 4">
    <name type="scientific">Urochloa decumbens</name>
    <dbReference type="NCBI Taxonomy" id="240449"/>
    <lineage>
        <taxon>Eukaryota</taxon>
        <taxon>Viridiplantae</taxon>
        <taxon>Streptophyta</taxon>
        <taxon>Embryophyta</taxon>
        <taxon>Tracheophyta</taxon>
        <taxon>Spermatophyta</taxon>
        <taxon>Magnoliopsida</taxon>
        <taxon>Liliopsida</taxon>
        <taxon>Poales</taxon>
        <taxon>Poaceae</taxon>
        <taxon>PACMAD clade</taxon>
        <taxon>Panicoideae</taxon>
        <taxon>Panicodae</taxon>
        <taxon>Paniceae</taxon>
        <taxon>Melinidinae</taxon>
        <taxon>Urochloa</taxon>
    </lineage>
</organism>
<keyword evidence="4" id="KW-1185">Reference proteome</keyword>
<proteinExistence type="inferred from homology"/>
<gene>
    <name evidence="3" type="ORF">URODEC1_LOCUS25013</name>
</gene>
<reference evidence="3 4" key="2">
    <citation type="submission" date="2024-10" db="EMBL/GenBank/DDBJ databases">
        <authorList>
            <person name="Ryan C."/>
        </authorList>
    </citation>
    <scope>NUCLEOTIDE SEQUENCE [LARGE SCALE GENOMIC DNA]</scope>
</reference>
<dbReference type="SUPFAM" id="SSF53756">
    <property type="entry name" value="UDP-Glycosyltransferase/glycogen phosphorylase"/>
    <property type="match status" value="1"/>
</dbReference>
<dbReference type="PANTHER" id="PTHR11926">
    <property type="entry name" value="GLUCOSYL/GLUCURONOSYL TRANSFERASES"/>
    <property type="match status" value="1"/>
</dbReference>
<comment type="similarity">
    <text evidence="1">Belongs to the UDP-glycosyltransferase family.</text>
</comment>
<name>A0ABC8XJK4_9POAL</name>
<dbReference type="PANTHER" id="PTHR11926:SF1400">
    <property type="entry name" value="DIMBOA UDP-GLUCOSYLTRANSFERASE BX8"/>
    <property type="match status" value="1"/>
</dbReference>
<evidence type="ECO:0000313" key="3">
    <source>
        <dbReference type="EMBL" id="CAL4928154.1"/>
    </source>
</evidence>
<protein>
    <submittedName>
        <fullName evidence="3">Uncharacterized protein</fullName>
    </submittedName>
</protein>
<dbReference type="FunFam" id="3.40.50.2000:FF:000232">
    <property type="entry name" value="UDP-glycosyltransferase 76C1"/>
    <property type="match status" value="1"/>
</dbReference>
<dbReference type="FunFam" id="3.40.50.2000:FF:000040">
    <property type="entry name" value="UDP-glycosyltransferase 76C1"/>
    <property type="match status" value="1"/>
</dbReference>
<dbReference type="Gene3D" id="3.40.50.2000">
    <property type="entry name" value="Glycogen Phosphorylase B"/>
    <property type="match status" value="2"/>
</dbReference>